<protein>
    <recommendedName>
        <fullName evidence="4">HTH marR-type domain-containing protein</fullName>
    </recommendedName>
</protein>
<dbReference type="SMART" id="SM00529">
    <property type="entry name" value="HTH_DTXR"/>
    <property type="match status" value="1"/>
</dbReference>
<dbReference type="InterPro" id="IPR036388">
    <property type="entry name" value="WH-like_DNA-bd_sf"/>
</dbReference>
<dbReference type="PRINTS" id="PR00598">
    <property type="entry name" value="HTHMARR"/>
</dbReference>
<sequence>MIGMEENATVSRLMQAFVQFNRASWHSHSVEGSKRSEMMLMFCLRRGVEPGSSGMMVSEISHILRVTSPTVTQLIKGLENKGLVERNMDKTDRRAVRVKLTEQGMEVTRKAREKFANNFKELVDYLGEEDSEQLAVLLNKVFNFFDEKNARRNSTQSRGDDE</sequence>
<dbReference type="HOGENOM" id="CLU_083287_12_3_9"/>
<accession>V9W4R9</accession>
<dbReference type="CDD" id="cd00090">
    <property type="entry name" value="HTH_ARSR"/>
    <property type="match status" value="1"/>
</dbReference>
<dbReference type="GO" id="GO:0046914">
    <property type="term" value="F:transition metal ion binding"/>
    <property type="evidence" value="ECO:0007669"/>
    <property type="project" value="InterPro"/>
</dbReference>
<dbReference type="KEGG" id="plv:ERIC2_c07900"/>
<dbReference type="AlphaFoldDB" id="V9W4R9"/>
<evidence type="ECO:0000259" key="4">
    <source>
        <dbReference type="PROSITE" id="PS50995"/>
    </source>
</evidence>
<name>V9W4R9_9BACL</name>
<dbReference type="PATRIC" id="fig|697284.3.peg.757"/>
<proteinExistence type="predicted"/>
<reference evidence="5 6" key="1">
    <citation type="journal article" date="2014" name="PLoS ONE">
        <title>How to Kill the Honey Bee Larva: Genomic Potential and Virulence Mechanisms of Paenibacillus larvae.</title>
        <authorList>
            <person name="Djukic M."/>
            <person name="Brzuszkiewicz E."/>
            <person name="Funfhaus A."/>
            <person name="Voss J."/>
            <person name="Gollnow K."/>
            <person name="Poppinga L."/>
            <person name="Liesegang H."/>
            <person name="Garcia-Gonzalez E."/>
            <person name="Genersch E."/>
            <person name="Daniel R."/>
        </authorList>
    </citation>
    <scope>NUCLEOTIDE SEQUENCE [LARGE SCALE GENOMIC DNA]</scope>
    <source>
        <strain evidence="5 6">DSM 25430</strain>
    </source>
</reference>
<keyword evidence="1" id="KW-0805">Transcription regulation</keyword>
<dbReference type="SUPFAM" id="SSF46785">
    <property type="entry name" value="Winged helix' DNA-binding domain"/>
    <property type="match status" value="1"/>
</dbReference>
<dbReference type="PROSITE" id="PS50995">
    <property type="entry name" value="HTH_MARR_2"/>
    <property type="match status" value="1"/>
</dbReference>
<dbReference type="InterPro" id="IPR000835">
    <property type="entry name" value="HTH_MarR-typ"/>
</dbReference>
<dbReference type="InterPro" id="IPR036390">
    <property type="entry name" value="WH_DNA-bd_sf"/>
</dbReference>
<dbReference type="InterPro" id="IPR011991">
    <property type="entry name" value="ArsR-like_HTH"/>
</dbReference>
<keyword evidence="6" id="KW-1185">Reference proteome</keyword>
<evidence type="ECO:0000256" key="2">
    <source>
        <dbReference type="ARBA" id="ARBA00023125"/>
    </source>
</evidence>
<evidence type="ECO:0000256" key="3">
    <source>
        <dbReference type="ARBA" id="ARBA00023163"/>
    </source>
</evidence>
<evidence type="ECO:0000256" key="1">
    <source>
        <dbReference type="ARBA" id="ARBA00023015"/>
    </source>
</evidence>
<organism evidence="5 6">
    <name type="scientific">Paenibacillus larvae subsp. larvae DSM 25430</name>
    <dbReference type="NCBI Taxonomy" id="697284"/>
    <lineage>
        <taxon>Bacteria</taxon>
        <taxon>Bacillati</taxon>
        <taxon>Bacillota</taxon>
        <taxon>Bacilli</taxon>
        <taxon>Bacillales</taxon>
        <taxon>Paenibacillaceae</taxon>
        <taxon>Paenibacillus</taxon>
    </lineage>
</organism>
<evidence type="ECO:0000313" key="6">
    <source>
        <dbReference type="Proteomes" id="UP000029431"/>
    </source>
</evidence>
<dbReference type="EMBL" id="CP003355">
    <property type="protein sequence ID" value="AHD04630.1"/>
    <property type="molecule type" value="Genomic_DNA"/>
</dbReference>
<dbReference type="InterPro" id="IPR022689">
    <property type="entry name" value="Iron_dep_repressor"/>
</dbReference>
<dbReference type="PANTHER" id="PTHR42756:SF1">
    <property type="entry name" value="TRANSCRIPTIONAL REPRESSOR OF EMRAB OPERON"/>
    <property type="match status" value="1"/>
</dbReference>
<dbReference type="GO" id="GO:0003677">
    <property type="term" value="F:DNA binding"/>
    <property type="evidence" value="ECO:0007669"/>
    <property type="project" value="UniProtKB-KW"/>
</dbReference>
<feature type="domain" description="HTH marR-type" evidence="4">
    <location>
        <begin position="6"/>
        <end position="143"/>
    </location>
</feature>
<keyword evidence="2" id="KW-0238">DNA-binding</keyword>
<dbReference type="Pfam" id="PF01047">
    <property type="entry name" value="MarR"/>
    <property type="match status" value="1"/>
</dbReference>
<evidence type="ECO:0000313" key="5">
    <source>
        <dbReference type="EMBL" id="AHD04630.1"/>
    </source>
</evidence>
<dbReference type="GO" id="GO:0003700">
    <property type="term" value="F:DNA-binding transcription factor activity"/>
    <property type="evidence" value="ECO:0007669"/>
    <property type="project" value="InterPro"/>
</dbReference>
<keyword evidence="3" id="KW-0804">Transcription</keyword>
<dbReference type="PANTHER" id="PTHR42756">
    <property type="entry name" value="TRANSCRIPTIONAL REGULATOR, MARR"/>
    <property type="match status" value="1"/>
</dbReference>
<dbReference type="SMART" id="SM00347">
    <property type="entry name" value="HTH_MARR"/>
    <property type="match status" value="1"/>
</dbReference>
<dbReference type="Proteomes" id="UP000029431">
    <property type="component" value="Chromosome"/>
</dbReference>
<dbReference type="eggNOG" id="COG1846">
    <property type="taxonomic scope" value="Bacteria"/>
</dbReference>
<dbReference type="Gene3D" id="1.10.10.10">
    <property type="entry name" value="Winged helix-like DNA-binding domain superfamily/Winged helix DNA-binding domain"/>
    <property type="match status" value="1"/>
</dbReference>
<gene>
    <name evidence="5" type="ORF">ERIC2_c07900</name>
</gene>